<dbReference type="eggNOG" id="COG2931">
    <property type="taxonomic scope" value="Bacteria"/>
</dbReference>
<dbReference type="InterPro" id="IPR017549">
    <property type="entry name" value="APMV_L690"/>
</dbReference>
<organism evidence="3 4">
    <name type="scientific">Nitrosospira lacus</name>
    <dbReference type="NCBI Taxonomy" id="1288494"/>
    <lineage>
        <taxon>Bacteria</taxon>
        <taxon>Pseudomonadati</taxon>
        <taxon>Pseudomonadota</taxon>
        <taxon>Betaproteobacteria</taxon>
        <taxon>Nitrosomonadales</taxon>
        <taxon>Nitrosomonadaceae</taxon>
        <taxon>Nitrosospira</taxon>
    </lineage>
</organism>
<evidence type="ECO:0000259" key="2">
    <source>
        <dbReference type="Pfam" id="PF07589"/>
    </source>
</evidence>
<feature type="transmembrane region" description="Helical" evidence="1">
    <location>
        <begin position="27"/>
        <end position="47"/>
    </location>
</feature>
<dbReference type="Pfam" id="PF07589">
    <property type="entry name" value="PEP-CTERM"/>
    <property type="match status" value="1"/>
</dbReference>
<dbReference type="AlphaFoldDB" id="A0A1W6SPT9"/>
<keyword evidence="4" id="KW-1185">Reference proteome</keyword>
<feature type="domain" description="Ice-binding protein C-terminal" evidence="2">
    <location>
        <begin position="410"/>
        <end position="435"/>
    </location>
</feature>
<gene>
    <name evidence="3" type="ORF">EBAPG3_008535</name>
</gene>
<dbReference type="EMBL" id="CP021106">
    <property type="protein sequence ID" value="ARO87809.1"/>
    <property type="molecule type" value="Genomic_DNA"/>
</dbReference>
<dbReference type="NCBIfam" id="TIGR03118">
    <property type="entry name" value="PEPCTERM_chp_1"/>
    <property type="match status" value="1"/>
</dbReference>
<dbReference type="InterPro" id="IPR013424">
    <property type="entry name" value="Ice-binding_C"/>
</dbReference>
<sequence length="438" mass="45788">MAPEILVVFLFTSGGEEMNIFDRRKSLAWLLSAILVIAVPVHAAGYMQTNLVASTDAYGASIVDPSLINAWGIAIRPAGLGGHFWVESNGGGTTNQFIGDVGGVPLFADDLRLVTVPGPVTGNAVSPGTPTGVVFNPGAQFTITQGSITEPAKFIFVTDTGTISAWTERKNPDGSFDRPAFAKLMVDRSVADAHYFGIAMGPGGDRIHVANFGPHAGIRSFDGTFTEISAPGAFANPFAASAITQPGEYAPFNIQALSGPDGTSLFVPYAKTQENSARPGEILGGEEVSGAGFGRLAQFDASGALLHTWNDRGLLNAPWGVAFAPDGFGIYSGKLLVGNFGDGTIVAFDPATHAAIDYLRDAQGDIISIDGLWGLQFGNGASLGRADALYFAAGPHDETEGLFGRLVAAPVPEPETWALFAAGLVLLGSIARRRRLQF</sequence>
<evidence type="ECO:0000313" key="4">
    <source>
        <dbReference type="Proteomes" id="UP000012179"/>
    </source>
</evidence>
<dbReference type="NCBIfam" id="TIGR02595">
    <property type="entry name" value="PEP_CTERM"/>
    <property type="match status" value="1"/>
</dbReference>
<accession>A0A1W6SPT9</accession>
<evidence type="ECO:0000256" key="1">
    <source>
        <dbReference type="SAM" id="Phobius"/>
    </source>
</evidence>
<name>A0A1W6SPT9_9PROT</name>
<keyword evidence="1" id="KW-0812">Transmembrane</keyword>
<protein>
    <submittedName>
        <fullName evidence="3">PEP-CTERM sorting domain-containing protein</fullName>
    </submittedName>
</protein>
<dbReference type="KEGG" id="nlc:EBAPG3_008535"/>
<proteinExistence type="predicted"/>
<keyword evidence="1" id="KW-1133">Transmembrane helix</keyword>
<dbReference type="OrthoDB" id="581621at2"/>
<reference evidence="3 4" key="1">
    <citation type="journal article" date="2015" name="Int. J. Syst. Evol. Microbiol.">
        <title>Nitrosospira lacus sp. nov., a psychrotolerant, ammonia-oxidizing bacterium from sandy lake sediment.</title>
        <authorList>
            <person name="Urakawa H."/>
            <person name="Garcia J.C."/>
            <person name="Nielsen J.L."/>
            <person name="Le V.Q."/>
            <person name="Kozlowski J.A."/>
            <person name="Stein L.Y."/>
            <person name="Lim C.K."/>
            <person name="Pommerening-Roser A."/>
            <person name="Martens-Habbena W."/>
            <person name="Stahl D.A."/>
            <person name="Klotz M.G."/>
        </authorList>
    </citation>
    <scope>NUCLEOTIDE SEQUENCE [LARGE SCALE GENOMIC DNA]</scope>
    <source>
        <strain evidence="3 4">APG3</strain>
    </source>
</reference>
<keyword evidence="1" id="KW-0472">Membrane</keyword>
<dbReference type="Proteomes" id="UP000012179">
    <property type="component" value="Chromosome"/>
</dbReference>
<evidence type="ECO:0000313" key="3">
    <source>
        <dbReference type="EMBL" id="ARO87809.1"/>
    </source>
</evidence>
<dbReference type="SUPFAM" id="SSF63829">
    <property type="entry name" value="Calcium-dependent phosphotriesterase"/>
    <property type="match status" value="1"/>
</dbReference>